<dbReference type="VEuPathDB" id="FungiDB:PV10_05617"/>
<feature type="transmembrane region" description="Helical" evidence="8">
    <location>
        <begin position="109"/>
        <end position="131"/>
    </location>
</feature>
<evidence type="ECO:0000313" key="11">
    <source>
        <dbReference type="Proteomes" id="UP000288859"/>
    </source>
</evidence>
<dbReference type="AlphaFoldDB" id="A0A438N4Y5"/>
<feature type="transmembrane region" description="Helical" evidence="8">
    <location>
        <begin position="231"/>
        <end position="253"/>
    </location>
</feature>
<evidence type="ECO:0000256" key="4">
    <source>
        <dbReference type="ARBA" id="ARBA00022692"/>
    </source>
</evidence>
<evidence type="ECO:0000256" key="5">
    <source>
        <dbReference type="ARBA" id="ARBA00022989"/>
    </source>
</evidence>
<dbReference type="GO" id="GO:0005886">
    <property type="term" value="C:plasma membrane"/>
    <property type="evidence" value="ECO:0007669"/>
    <property type="project" value="TreeGrafter"/>
</dbReference>
<dbReference type="OrthoDB" id="4078873at2759"/>
<keyword evidence="6 8" id="KW-0472">Membrane</keyword>
<gene>
    <name evidence="10" type="ORF">B0A52_05473</name>
</gene>
<feature type="transmembrane region" description="Helical" evidence="8">
    <location>
        <begin position="70"/>
        <end position="89"/>
    </location>
</feature>
<dbReference type="InterPro" id="IPR011701">
    <property type="entry name" value="MFS"/>
</dbReference>
<feature type="transmembrane region" description="Helical" evidence="8">
    <location>
        <begin position="421"/>
        <end position="440"/>
    </location>
</feature>
<dbReference type="PROSITE" id="PS50850">
    <property type="entry name" value="MFS"/>
    <property type="match status" value="1"/>
</dbReference>
<reference evidence="10 11" key="1">
    <citation type="submission" date="2017-03" db="EMBL/GenBank/DDBJ databases">
        <title>Genomes of endolithic fungi from Antarctica.</title>
        <authorList>
            <person name="Coleine C."/>
            <person name="Masonjones S."/>
            <person name="Stajich J.E."/>
        </authorList>
    </citation>
    <scope>NUCLEOTIDE SEQUENCE [LARGE SCALE GENOMIC DNA]</scope>
    <source>
        <strain evidence="10 11">CCFEE 6314</strain>
    </source>
</reference>
<feature type="transmembrane region" description="Helical" evidence="8">
    <location>
        <begin position="355"/>
        <end position="375"/>
    </location>
</feature>
<comment type="caution">
    <text evidence="10">The sequence shown here is derived from an EMBL/GenBank/DDBJ whole genome shotgun (WGS) entry which is preliminary data.</text>
</comment>
<accession>A0A438N4Y5</accession>
<feature type="transmembrane region" description="Helical" evidence="8">
    <location>
        <begin position="483"/>
        <end position="507"/>
    </location>
</feature>
<dbReference type="InterPro" id="IPR036259">
    <property type="entry name" value="MFS_trans_sf"/>
</dbReference>
<keyword evidence="3" id="KW-0813">Transport</keyword>
<keyword evidence="5 8" id="KW-1133">Transmembrane helix</keyword>
<feature type="transmembrane region" description="Helical" evidence="8">
    <location>
        <begin position="279"/>
        <end position="301"/>
    </location>
</feature>
<feature type="transmembrane region" description="Helical" evidence="8">
    <location>
        <begin position="313"/>
        <end position="335"/>
    </location>
</feature>
<protein>
    <recommendedName>
        <fullName evidence="9">Major facilitator superfamily (MFS) profile domain-containing protein</fullName>
    </recommendedName>
</protein>
<comment type="subcellular location">
    <subcellularLocation>
        <location evidence="1">Membrane</location>
        <topology evidence="1">Multi-pass membrane protein</topology>
    </subcellularLocation>
</comment>
<dbReference type="EMBL" id="NAJM01000021">
    <property type="protein sequence ID" value="RVX70822.1"/>
    <property type="molecule type" value="Genomic_DNA"/>
</dbReference>
<evidence type="ECO:0000259" key="9">
    <source>
        <dbReference type="PROSITE" id="PS50850"/>
    </source>
</evidence>
<sequence length="595" mass="65365">MVFGIGKLAGGNPGGNLPTVDPQDQQEQDAFSTQEKGTDVSPSRASQSSDEINPDAPDGVKKSEITASNWTVPTLLMAYVCVFIIMFVNSLQMQISFNVLPYVTSSFSLHSLTATTGVVSSIVGGVSRLPLARLLDVVGRGEGFVLMVFLTTIAIIMMATCNNVETYAAAQVFYWIGMNGMDFVLDVFIADTSSLKNRAIMYAFTTSPFIATTFAGPAAAGNFIDGAGWRWAYGTFAIVTPAMTLPFIALYWWKVRQARSEEKLVKQPSGRTFPQSVKYYLIEFDVLGLLLICAGFSMFLLPFSLASYQADQWRSPMIICLLVFGLVSLVLFAIWEKFFAPRSFMPFWMLKNRTVLGACLSAGTNFISFYCWNALFRSYLQVVHNVTIAEAGYIANIFNLGSCAFAFVVAALVRGTHRFKWIALTFTPLQILGTGLMIYFRQPNQAIGYVIMCQIFIAFARGALVICEQIAVMAAVPHENVAVALALHSMFASVGNAIGASLSGGIWTNILPERLERYLPEELQPEASTIYGDLTVQLSYPMGSPARDAILQAYGDVQRLMTIAATCFLILTLLCVIIWRNINLKEVKEVKGLAF</sequence>
<dbReference type="PANTHER" id="PTHR23501:SF55">
    <property type="entry name" value="SIDEROPHORE IRON TRANSPORTER, PUTATIVE (AFU_ORTHOLOGUE AFUA_3G03440)-RELATED"/>
    <property type="match status" value="1"/>
</dbReference>
<feature type="transmembrane region" description="Helical" evidence="8">
    <location>
        <begin position="560"/>
        <end position="579"/>
    </location>
</feature>
<feature type="domain" description="Major facilitator superfamily (MFS) profile" evidence="9">
    <location>
        <begin position="78"/>
        <end position="583"/>
    </location>
</feature>
<feature type="compositionally biased region" description="Polar residues" evidence="7">
    <location>
        <begin position="22"/>
        <end position="51"/>
    </location>
</feature>
<feature type="transmembrane region" description="Helical" evidence="8">
    <location>
        <begin position="199"/>
        <end position="219"/>
    </location>
</feature>
<feature type="transmembrane region" description="Helical" evidence="8">
    <location>
        <begin position="143"/>
        <end position="160"/>
    </location>
</feature>
<dbReference type="Gene3D" id="1.20.1250.20">
    <property type="entry name" value="MFS general substrate transporter like domains"/>
    <property type="match status" value="2"/>
</dbReference>
<keyword evidence="4 8" id="KW-0812">Transmembrane</keyword>
<organism evidence="10 11">
    <name type="scientific">Exophiala mesophila</name>
    <name type="common">Black yeast-like fungus</name>
    <dbReference type="NCBI Taxonomy" id="212818"/>
    <lineage>
        <taxon>Eukaryota</taxon>
        <taxon>Fungi</taxon>
        <taxon>Dikarya</taxon>
        <taxon>Ascomycota</taxon>
        <taxon>Pezizomycotina</taxon>
        <taxon>Eurotiomycetes</taxon>
        <taxon>Chaetothyriomycetidae</taxon>
        <taxon>Chaetothyriales</taxon>
        <taxon>Herpotrichiellaceae</taxon>
        <taxon>Exophiala</taxon>
    </lineage>
</organism>
<comment type="similarity">
    <text evidence="2">Belongs to the major facilitator superfamily.</text>
</comment>
<evidence type="ECO:0000256" key="2">
    <source>
        <dbReference type="ARBA" id="ARBA00008335"/>
    </source>
</evidence>
<evidence type="ECO:0000256" key="7">
    <source>
        <dbReference type="SAM" id="MobiDB-lite"/>
    </source>
</evidence>
<dbReference type="FunFam" id="1.20.1250.20:FF:000284">
    <property type="entry name" value="Siderophore iron transporter mirB"/>
    <property type="match status" value="1"/>
</dbReference>
<dbReference type="PANTHER" id="PTHR23501">
    <property type="entry name" value="MAJOR FACILITATOR SUPERFAMILY"/>
    <property type="match status" value="1"/>
</dbReference>
<feature type="transmembrane region" description="Helical" evidence="8">
    <location>
        <begin position="446"/>
        <end position="471"/>
    </location>
</feature>
<feature type="region of interest" description="Disordered" evidence="7">
    <location>
        <begin position="1"/>
        <end position="60"/>
    </location>
</feature>
<evidence type="ECO:0000256" key="1">
    <source>
        <dbReference type="ARBA" id="ARBA00004141"/>
    </source>
</evidence>
<dbReference type="GO" id="GO:0022857">
    <property type="term" value="F:transmembrane transporter activity"/>
    <property type="evidence" value="ECO:0007669"/>
    <property type="project" value="InterPro"/>
</dbReference>
<dbReference type="Pfam" id="PF07690">
    <property type="entry name" value="MFS_1"/>
    <property type="match status" value="2"/>
</dbReference>
<feature type="transmembrane region" description="Helical" evidence="8">
    <location>
        <begin position="395"/>
        <end position="414"/>
    </location>
</feature>
<dbReference type="Proteomes" id="UP000288859">
    <property type="component" value="Unassembled WGS sequence"/>
</dbReference>
<evidence type="ECO:0000313" key="10">
    <source>
        <dbReference type="EMBL" id="RVX70822.1"/>
    </source>
</evidence>
<name>A0A438N4Y5_EXOME</name>
<dbReference type="InterPro" id="IPR020846">
    <property type="entry name" value="MFS_dom"/>
</dbReference>
<feature type="transmembrane region" description="Helical" evidence="8">
    <location>
        <begin position="172"/>
        <end position="190"/>
    </location>
</feature>
<evidence type="ECO:0000256" key="3">
    <source>
        <dbReference type="ARBA" id="ARBA00022448"/>
    </source>
</evidence>
<dbReference type="SUPFAM" id="SSF103473">
    <property type="entry name" value="MFS general substrate transporter"/>
    <property type="match status" value="2"/>
</dbReference>
<evidence type="ECO:0000256" key="6">
    <source>
        <dbReference type="ARBA" id="ARBA00023136"/>
    </source>
</evidence>
<proteinExistence type="inferred from homology"/>
<evidence type="ECO:0000256" key="8">
    <source>
        <dbReference type="SAM" id="Phobius"/>
    </source>
</evidence>